<evidence type="ECO:0000256" key="1">
    <source>
        <dbReference type="SAM" id="Phobius"/>
    </source>
</evidence>
<reference evidence="2 3" key="1">
    <citation type="submission" date="2020-04" db="EMBL/GenBank/DDBJ databases">
        <title>The Whole Genome Analysis of High salt-tolerant Sphingobium yanoikuyae YC-XJ2 with Aryl organophosphorus flame retardants (aryl-OPFRs)-degrading capacity and characteristics of Related phosphotriesterase.</title>
        <authorList>
            <person name="Li X."/>
        </authorList>
    </citation>
    <scope>NUCLEOTIDE SEQUENCE [LARGE SCALE GENOMIC DNA]</scope>
    <source>
        <strain evidence="2 3">YC-XJ2</strain>
    </source>
</reference>
<dbReference type="Proteomes" id="UP000502611">
    <property type="component" value="Chromosome"/>
</dbReference>
<gene>
    <name evidence="2" type="ORF">HH800_07625</name>
</gene>
<keyword evidence="1" id="KW-0812">Transmembrane</keyword>
<sequence length="124" mass="13277">MDDTSLILGRLEGKVDSIQATLSAIVQRQDAHESRLSSVEGAVRTIEADRAAMIPGYRVVEADLADLKTWRTTVEGKARGWIEAGSFMKIAVGIAIGIAGYFGFQIAMTPVSSQLPLMPVAASR</sequence>
<keyword evidence="1" id="KW-1133">Transmembrane helix</keyword>
<organism evidence="2 3">
    <name type="scientific">Sphingobium yanoikuyae</name>
    <name type="common">Sphingomonas yanoikuyae</name>
    <dbReference type="NCBI Taxonomy" id="13690"/>
    <lineage>
        <taxon>Bacteria</taxon>
        <taxon>Pseudomonadati</taxon>
        <taxon>Pseudomonadota</taxon>
        <taxon>Alphaproteobacteria</taxon>
        <taxon>Sphingomonadales</taxon>
        <taxon>Sphingomonadaceae</taxon>
        <taxon>Sphingobium</taxon>
    </lineage>
</organism>
<dbReference type="EMBL" id="CP053021">
    <property type="protein sequence ID" value="QJR02082.1"/>
    <property type="molecule type" value="Genomic_DNA"/>
</dbReference>
<feature type="transmembrane region" description="Helical" evidence="1">
    <location>
        <begin position="87"/>
        <end position="108"/>
    </location>
</feature>
<proteinExistence type="predicted"/>
<keyword evidence="1" id="KW-0472">Membrane</keyword>
<evidence type="ECO:0000313" key="2">
    <source>
        <dbReference type="EMBL" id="QJR02082.1"/>
    </source>
</evidence>
<accession>A0A6M4G434</accession>
<name>A0A6M4G434_SPHYA</name>
<dbReference type="AlphaFoldDB" id="A0A6M4G434"/>
<dbReference type="RefSeq" id="WP_169860703.1">
    <property type="nucleotide sequence ID" value="NZ_CP053021.1"/>
</dbReference>
<protein>
    <submittedName>
        <fullName evidence="2">Uncharacterized protein</fullName>
    </submittedName>
</protein>
<evidence type="ECO:0000313" key="3">
    <source>
        <dbReference type="Proteomes" id="UP000502611"/>
    </source>
</evidence>